<evidence type="ECO:0000256" key="1">
    <source>
        <dbReference type="ARBA" id="ARBA00006422"/>
    </source>
</evidence>
<keyword evidence="14" id="KW-1185">Reference proteome</keyword>
<keyword evidence="6 11" id="KW-0274">FAD</keyword>
<keyword evidence="7 11" id="KW-0665">Pyrimidine biosynthesis</keyword>
<keyword evidence="4 11" id="KW-0001">2Fe-2S</keyword>
<evidence type="ECO:0000259" key="12">
    <source>
        <dbReference type="PROSITE" id="PS51384"/>
    </source>
</evidence>
<comment type="caution">
    <text evidence="11">Lacks conserved residue(s) required for the propagation of feature annotation.</text>
</comment>
<dbReference type="PANTHER" id="PTHR43513:SF3">
    <property type="entry name" value="DIHYDROOROTATE DEHYDROGENASE B (NAD(+)), ELECTRON TRANSFER SUBUNIT-RELATED"/>
    <property type="match status" value="1"/>
</dbReference>
<dbReference type="NCBIfam" id="NF000799">
    <property type="entry name" value="PRK00054.1-4"/>
    <property type="match status" value="1"/>
</dbReference>
<evidence type="ECO:0000256" key="9">
    <source>
        <dbReference type="ARBA" id="ARBA00023004"/>
    </source>
</evidence>
<dbReference type="Gene3D" id="3.40.50.80">
    <property type="entry name" value="Nucleotide-binding domain of ferredoxin-NADP reductase (FNR) module"/>
    <property type="match status" value="1"/>
</dbReference>
<proteinExistence type="inferred from homology"/>
<dbReference type="Gene3D" id="2.40.30.10">
    <property type="entry name" value="Translation factors"/>
    <property type="match status" value="1"/>
</dbReference>
<dbReference type="EMBL" id="CP129113">
    <property type="protein sequence ID" value="WLV25704.1"/>
    <property type="molecule type" value="Genomic_DNA"/>
</dbReference>
<dbReference type="InterPro" id="IPR017927">
    <property type="entry name" value="FAD-bd_FR_type"/>
</dbReference>
<keyword evidence="10 11" id="KW-0411">Iron-sulfur</keyword>
<comment type="cofactor">
    <cofactor evidence="11">
        <name>[2Fe-2S] cluster</name>
        <dbReference type="ChEBI" id="CHEBI:190135"/>
    </cofactor>
    <text evidence="11">Binds 1 [2Fe-2S] cluster per subunit.</text>
</comment>
<dbReference type="RefSeq" id="WP_348029497.1">
    <property type="nucleotide sequence ID" value="NZ_CP129113.1"/>
</dbReference>
<evidence type="ECO:0000256" key="5">
    <source>
        <dbReference type="ARBA" id="ARBA00022723"/>
    </source>
</evidence>
<accession>A0ABY9KXY2</accession>
<evidence type="ECO:0000256" key="11">
    <source>
        <dbReference type="HAMAP-Rule" id="MF_01211"/>
    </source>
</evidence>
<feature type="binding site" evidence="11">
    <location>
        <position position="216"/>
    </location>
    <ligand>
        <name>[2Fe-2S] cluster</name>
        <dbReference type="ChEBI" id="CHEBI:190135"/>
    </ligand>
</feature>
<keyword evidence="9 11" id="KW-0408">Iron</keyword>
<dbReference type="InterPro" id="IPR023455">
    <property type="entry name" value="Dihydroorotate_DHASE_ETsu"/>
</dbReference>
<evidence type="ECO:0000256" key="8">
    <source>
        <dbReference type="ARBA" id="ARBA00022982"/>
    </source>
</evidence>
<feature type="binding site" evidence="11">
    <location>
        <position position="221"/>
    </location>
    <ligand>
        <name>[2Fe-2S] cluster</name>
        <dbReference type="ChEBI" id="CHEBI:190135"/>
    </ligand>
</feature>
<dbReference type="HAMAP" id="MF_01211">
    <property type="entry name" value="DHODB_Fe_S_bind"/>
    <property type="match status" value="1"/>
</dbReference>
<dbReference type="InterPro" id="IPR050353">
    <property type="entry name" value="PyrK_electron_transfer"/>
</dbReference>
<evidence type="ECO:0000256" key="10">
    <source>
        <dbReference type="ARBA" id="ARBA00023014"/>
    </source>
</evidence>
<dbReference type="InterPro" id="IPR012165">
    <property type="entry name" value="Cyt_c3_hydrogenase_gsu"/>
</dbReference>
<comment type="similarity">
    <text evidence="1 11">Belongs to the PyrK family.</text>
</comment>
<feature type="binding site" evidence="11">
    <location>
        <position position="239"/>
    </location>
    <ligand>
        <name>[2Fe-2S] cluster</name>
        <dbReference type="ChEBI" id="CHEBI:190135"/>
    </ligand>
</feature>
<name>A0ABY9KXY2_9BACI</name>
<feature type="binding site" evidence="11">
    <location>
        <begin position="50"/>
        <end position="53"/>
    </location>
    <ligand>
        <name>FAD</name>
        <dbReference type="ChEBI" id="CHEBI:57692"/>
    </ligand>
</feature>
<dbReference type="PIRSF" id="PIRSF006816">
    <property type="entry name" value="Cyc3_hyd_g"/>
    <property type="match status" value="1"/>
</dbReference>
<dbReference type="SUPFAM" id="SSF52343">
    <property type="entry name" value="Ferredoxin reductase-like, C-terminal NADP-linked domain"/>
    <property type="match status" value="1"/>
</dbReference>
<gene>
    <name evidence="11" type="primary">pyrK</name>
    <name evidence="13" type="ORF">QR721_05720</name>
</gene>
<feature type="domain" description="FAD-binding FR-type" evidence="12">
    <location>
        <begin position="2"/>
        <end position="99"/>
    </location>
</feature>
<evidence type="ECO:0000256" key="3">
    <source>
        <dbReference type="ARBA" id="ARBA00022630"/>
    </source>
</evidence>
<comment type="cofactor">
    <cofactor evidence="11">
        <name>FAD</name>
        <dbReference type="ChEBI" id="CHEBI:57692"/>
    </cofactor>
    <text evidence="11">Binds 1 FAD per subunit.</text>
</comment>
<feature type="binding site" evidence="11">
    <location>
        <begin position="74"/>
        <end position="75"/>
    </location>
    <ligand>
        <name>FAD</name>
        <dbReference type="ChEBI" id="CHEBI:57692"/>
    </ligand>
</feature>
<dbReference type="InterPro" id="IPR017938">
    <property type="entry name" value="Riboflavin_synthase-like_b-brl"/>
</dbReference>
<keyword evidence="8 11" id="KW-0249">Electron transport</keyword>
<sequence length="252" mass="27130">MIKKEFMEIISNKEIALDTFELVLKNKYVSQAAGPGQFLHISLPGHTLRRPISIASVDPDACTVTTIFKVIGSGTKALSFCKEGEMIDVLGPGGNGFSLENEAGSRILLVGGGIGVPPLYYLGKQLAAQGHKIVSVLGFQNKESVFYEERFKEFGEVHIATDNGSYGTKGFVTDVIGNIGEIDRYYTVGPIPMLRAVTEKLAGTPGYISLEERMGCGIGACYACVIPLKGEEHGYRKICSEGPVFEANEVAL</sequence>
<keyword evidence="3 11" id="KW-0285">Flavoprotein</keyword>
<feature type="binding site" evidence="11">
    <location>
        <position position="224"/>
    </location>
    <ligand>
        <name>[2Fe-2S] cluster</name>
        <dbReference type="ChEBI" id="CHEBI:190135"/>
    </ligand>
</feature>
<keyword evidence="5 11" id="KW-0479">Metal-binding</keyword>
<protein>
    <recommendedName>
        <fullName evidence="11">Dihydroorotate dehydrogenase B (NAD(+)), electron transfer subunit</fullName>
    </recommendedName>
    <alternativeName>
        <fullName evidence="11">Dihydroorotate oxidase B, electron transfer subunit</fullName>
    </alternativeName>
</protein>
<evidence type="ECO:0000256" key="7">
    <source>
        <dbReference type="ARBA" id="ARBA00022975"/>
    </source>
</evidence>
<dbReference type="SUPFAM" id="SSF63380">
    <property type="entry name" value="Riboflavin synthase domain-like"/>
    <property type="match status" value="1"/>
</dbReference>
<dbReference type="InterPro" id="IPR039261">
    <property type="entry name" value="FNR_nucleotide-bd"/>
</dbReference>
<dbReference type="Proteomes" id="UP001180087">
    <property type="component" value="Chromosome"/>
</dbReference>
<evidence type="ECO:0000313" key="14">
    <source>
        <dbReference type="Proteomes" id="UP001180087"/>
    </source>
</evidence>
<dbReference type="InterPro" id="IPR019480">
    <property type="entry name" value="Dihydroorotate_DH_Fe-S-bd"/>
</dbReference>
<evidence type="ECO:0000256" key="4">
    <source>
        <dbReference type="ARBA" id="ARBA00022714"/>
    </source>
</evidence>
<dbReference type="CDD" id="cd06218">
    <property type="entry name" value="DHOD_e_trans"/>
    <property type="match status" value="1"/>
</dbReference>
<keyword evidence="2 11" id="KW-0813">Transport</keyword>
<comment type="function">
    <text evidence="11">Responsible for channeling the electrons from the oxidation of dihydroorotate from the FMN redox center in the PyrD type B subunit to the ultimate electron acceptor NAD(+).</text>
</comment>
<evidence type="ECO:0000256" key="6">
    <source>
        <dbReference type="ARBA" id="ARBA00022827"/>
    </source>
</evidence>
<comment type="pathway">
    <text evidence="11">Pyrimidine metabolism; UMP biosynthesis via de novo pathway; orotate from (S)-dihydroorotate (NAD(+) route): step 1/1.</text>
</comment>
<evidence type="ECO:0000256" key="2">
    <source>
        <dbReference type="ARBA" id="ARBA00022448"/>
    </source>
</evidence>
<dbReference type="Pfam" id="PF10418">
    <property type="entry name" value="DHODB_Fe-S_bind"/>
    <property type="match status" value="1"/>
</dbReference>
<evidence type="ECO:0000313" key="13">
    <source>
        <dbReference type="EMBL" id="WLV25704.1"/>
    </source>
</evidence>
<dbReference type="InterPro" id="IPR037117">
    <property type="entry name" value="Dihydroorotate_DH_ele_sf"/>
</dbReference>
<comment type="subunit">
    <text evidence="11">Heterotetramer of 2 PyrK and 2 PyrD type B subunits.</text>
</comment>
<dbReference type="Gene3D" id="2.10.240.10">
    <property type="entry name" value="Dihydroorotate dehydrogenase, electron transfer subunit"/>
    <property type="match status" value="1"/>
</dbReference>
<dbReference type="PROSITE" id="PS51384">
    <property type="entry name" value="FAD_FR"/>
    <property type="match status" value="1"/>
</dbReference>
<organism evidence="13 14">
    <name type="scientific">Aciduricibacillus chroicocephali</name>
    <dbReference type="NCBI Taxonomy" id="3054939"/>
    <lineage>
        <taxon>Bacteria</taxon>
        <taxon>Bacillati</taxon>
        <taxon>Bacillota</taxon>
        <taxon>Bacilli</taxon>
        <taxon>Bacillales</taxon>
        <taxon>Bacillaceae</taxon>
        <taxon>Aciduricibacillus</taxon>
    </lineage>
</organism>
<dbReference type="PANTHER" id="PTHR43513">
    <property type="entry name" value="DIHYDROOROTATE DEHYDROGENASE B (NAD(+)), ELECTRON TRANSFER SUBUNIT"/>
    <property type="match status" value="1"/>
</dbReference>
<reference evidence="13" key="1">
    <citation type="submission" date="2023-06" db="EMBL/GenBank/DDBJ databases">
        <title>A Treasure from Seagulls: Isolation and Description of Aciduricobacillus qingdaonensis gen. nov., sp. nov., a Rare Obligately Uric Acid-utilizing Member in the Family Bacillaceae.</title>
        <authorList>
            <person name="Liu W."/>
            <person name="Wang B."/>
        </authorList>
    </citation>
    <scope>NUCLEOTIDE SEQUENCE</scope>
    <source>
        <strain evidence="13">44XB</strain>
    </source>
</reference>